<name>A0A1W1H481_9GAMM</name>
<evidence type="ECO:0000256" key="1">
    <source>
        <dbReference type="ARBA" id="ARBA00010873"/>
    </source>
</evidence>
<dbReference type="Pfam" id="PF03389">
    <property type="entry name" value="MobA_MobL"/>
    <property type="match status" value="1"/>
</dbReference>
<dbReference type="Gene3D" id="3.30.930.30">
    <property type="match status" value="1"/>
</dbReference>
<proteinExistence type="inferred from homology"/>
<gene>
    <name evidence="4" type="ORF">SAMN04488690_4145</name>
</gene>
<dbReference type="RefSeq" id="WP_080150790.1">
    <property type="nucleotide sequence ID" value="NZ_FWEU01000008.1"/>
</dbReference>
<protein>
    <submittedName>
        <fullName evidence="4">MobA/MobL family protein</fullName>
    </submittedName>
</protein>
<dbReference type="NCBIfam" id="NF041496">
    <property type="entry name" value="MobQ"/>
    <property type="match status" value="1"/>
</dbReference>
<dbReference type="InterPro" id="IPR005053">
    <property type="entry name" value="MobA_MobL"/>
</dbReference>
<dbReference type="AlphaFoldDB" id="A0A1W1H481"/>
<dbReference type="EMBL" id="FWEU01000008">
    <property type="protein sequence ID" value="SLM26378.1"/>
    <property type="molecule type" value="Genomic_DNA"/>
</dbReference>
<keyword evidence="2" id="KW-0184">Conjugation</keyword>
<organism evidence="4 5">
    <name type="scientific">Stenotrophomonas indicatrix</name>
    <dbReference type="NCBI Taxonomy" id="2045451"/>
    <lineage>
        <taxon>Bacteria</taxon>
        <taxon>Pseudomonadati</taxon>
        <taxon>Pseudomonadota</taxon>
        <taxon>Gammaproteobacteria</taxon>
        <taxon>Lysobacterales</taxon>
        <taxon>Lysobacteraceae</taxon>
        <taxon>Stenotrophomonas</taxon>
    </lineage>
</organism>
<reference evidence="5" key="1">
    <citation type="submission" date="2016-10" db="EMBL/GenBank/DDBJ databases">
        <authorList>
            <person name="Varghese N."/>
        </authorList>
    </citation>
    <scope>NUCLEOTIDE SEQUENCE [LARGE SCALE GENOMIC DNA]</scope>
    <source>
        <strain evidence="5">92MFCol6.1</strain>
    </source>
</reference>
<evidence type="ECO:0000256" key="2">
    <source>
        <dbReference type="ARBA" id="ARBA00022971"/>
    </source>
</evidence>
<feature type="domain" description="MobA/MobL protein" evidence="3">
    <location>
        <begin position="17"/>
        <end position="204"/>
    </location>
</feature>
<evidence type="ECO:0000313" key="5">
    <source>
        <dbReference type="Proteomes" id="UP000191133"/>
    </source>
</evidence>
<dbReference type="Proteomes" id="UP000191133">
    <property type="component" value="Unassembled WGS sequence"/>
</dbReference>
<accession>A0A1W1H481</accession>
<evidence type="ECO:0000259" key="3">
    <source>
        <dbReference type="Pfam" id="PF03389"/>
    </source>
</evidence>
<evidence type="ECO:0000313" key="4">
    <source>
        <dbReference type="EMBL" id="SLM26378.1"/>
    </source>
</evidence>
<comment type="similarity">
    <text evidence="1">Belongs to the MobA/MobL family.</text>
</comment>
<sequence>MAIFHTSIKTFSRGKGQSAVAAAAYRGGLLLSDFVTGQQHDYRRRSGVVESFCLAPPDAPQWALDPRELWAVAEAAERRKDSTVAREFEVSLPHELSEEQRAHLAFVIADALVDRYGFAVQASIHSPGTPDGLNHHVHILATTRRLGPEGFGEKTRELDVGPSGKVQVQWIREMVAAATNAHLEAAGLTDTIDHRSLAEQARSAIERGDDLAAAALSREPTQHLGKRAAALAGKGVATDRVSTNEEIAQDNQEHFEYLVRKAGLEGKPAPVPGQEAAKQSGRVLNAETAGLPGGLEMRGVSGIRLQNLLLSSHGHTPEPTPISLAEKILDALRDVDEISRARADLAMEKVRDALRWAQRQLSSQGESSELRQWVTRASLQVRALKSLIISRARRLLNVKSATRLRHMAEQEWERFNADCPPGSTRYSRSEWTLRRGRRLSVLEKHTAELKAAQERASEGELNAIDAEILTKAELLAALPHPSQAVAPTLAEPKQVASSVLGSVPSVPRGPTFH</sequence>